<organism evidence="1 2">
    <name type="scientific">Portunus trituberculatus</name>
    <name type="common">Swimming crab</name>
    <name type="synonym">Neptunus trituberculatus</name>
    <dbReference type="NCBI Taxonomy" id="210409"/>
    <lineage>
        <taxon>Eukaryota</taxon>
        <taxon>Metazoa</taxon>
        <taxon>Ecdysozoa</taxon>
        <taxon>Arthropoda</taxon>
        <taxon>Crustacea</taxon>
        <taxon>Multicrustacea</taxon>
        <taxon>Malacostraca</taxon>
        <taxon>Eumalacostraca</taxon>
        <taxon>Eucarida</taxon>
        <taxon>Decapoda</taxon>
        <taxon>Pleocyemata</taxon>
        <taxon>Brachyura</taxon>
        <taxon>Eubrachyura</taxon>
        <taxon>Portunoidea</taxon>
        <taxon>Portunidae</taxon>
        <taxon>Portuninae</taxon>
        <taxon>Portunus</taxon>
    </lineage>
</organism>
<accession>A0A5B7IHV5</accession>
<evidence type="ECO:0000313" key="1">
    <source>
        <dbReference type="EMBL" id="MPC80388.1"/>
    </source>
</evidence>
<keyword evidence="2" id="KW-1185">Reference proteome</keyword>
<dbReference type="Proteomes" id="UP000324222">
    <property type="component" value="Unassembled WGS sequence"/>
</dbReference>
<gene>
    <name evidence="1" type="ORF">E2C01_074966</name>
</gene>
<reference evidence="1 2" key="1">
    <citation type="submission" date="2019-05" db="EMBL/GenBank/DDBJ databases">
        <title>Another draft genome of Portunus trituberculatus and its Hox gene families provides insights of decapod evolution.</title>
        <authorList>
            <person name="Jeong J.-H."/>
            <person name="Song I."/>
            <person name="Kim S."/>
            <person name="Choi T."/>
            <person name="Kim D."/>
            <person name="Ryu S."/>
            <person name="Kim W."/>
        </authorList>
    </citation>
    <scope>NUCLEOTIDE SEQUENCE [LARGE SCALE GENOMIC DNA]</scope>
    <source>
        <tissue evidence="1">Muscle</tissue>
    </source>
</reference>
<proteinExistence type="predicted"/>
<sequence>MLHIEVGLEKESSKSGSVYLIKSGRRNHSKESRQDVGTELALALTFNHVRHTSATLASKEDDEEEDGKEYK</sequence>
<protein>
    <submittedName>
        <fullName evidence="1">Uncharacterized protein</fullName>
    </submittedName>
</protein>
<dbReference type="AlphaFoldDB" id="A0A5B7IHV5"/>
<dbReference type="EMBL" id="VSRR010053872">
    <property type="protein sequence ID" value="MPC80388.1"/>
    <property type="molecule type" value="Genomic_DNA"/>
</dbReference>
<name>A0A5B7IHV5_PORTR</name>
<evidence type="ECO:0000313" key="2">
    <source>
        <dbReference type="Proteomes" id="UP000324222"/>
    </source>
</evidence>
<comment type="caution">
    <text evidence="1">The sequence shown here is derived from an EMBL/GenBank/DDBJ whole genome shotgun (WGS) entry which is preliminary data.</text>
</comment>